<protein>
    <recommendedName>
        <fullName evidence="12">Porin</fullName>
    </recommendedName>
</protein>
<comment type="function">
    <text evidence="1 12">Forms passive diffusion pores that allow small molecular weight hydrophilic materials across the outer membrane.</text>
</comment>
<evidence type="ECO:0000256" key="8">
    <source>
        <dbReference type="ARBA" id="ARBA00023065"/>
    </source>
</evidence>
<sequence length="70" mass="7831">DDTYQYVYTDANGRDRGIRQINSFYGTWGGDWAVWGGAAYKATEKATFNVQLAYDDSETFAATANVAYEL</sequence>
<evidence type="ECO:0000256" key="9">
    <source>
        <dbReference type="ARBA" id="ARBA00023114"/>
    </source>
</evidence>
<comment type="caution">
    <text evidence="13">The sequence shown here is derived from an EMBL/GenBank/DDBJ whole genome shotgun (WGS) entry which is preliminary data.</text>
</comment>
<evidence type="ECO:0000256" key="7">
    <source>
        <dbReference type="ARBA" id="ARBA00022729"/>
    </source>
</evidence>
<keyword evidence="8 12" id="KW-0406">Ion transport</keyword>
<keyword evidence="5 12" id="KW-1134">Transmembrane beta strand</keyword>
<proteinExistence type="inferred from homology"/>
<evidence type="ECO:0000313" key="13">
    <source>
        <dbReference type="EMBL" id="PQA71525.1"/>
    </source>
</evidence>
<feature type="non-terminal residue" evidence="13">
    <location>
        <position position="1"/>
    </location>
</feature>
<keyword evidence="6 12" id="KW-0812">Transmembrane</keyword>
<organism evidence="13 14">
    <name type="scientific">Brucella oryzae</name>
    <dbReference type="NCBI Taxonomy" id="335286"/>
    <lineage>
        <taxon>Bacteria</taxon>
        <taxon>Pseudomonadati</taxon>
        <taxon>Pseudomonadota</taxon>
        <taxon>Alphaproteobacteria</taxon>
        <taxon>Hyphomicrobiales</taxon>
        <taxon>Brucellaceae</taxon>
        <taxon>Brucella/Ochrobactrum group</taxon>
        <taxon>Brucella</taxon>
    </lineage>
</organism>
<keyword evidence="4 12" id="KW-0813">Transport</keyword>
<keyword evidence="10 12" id="KW-0472">Membrane</keyword>
<dbReference type="Pfam" id="PF02530">
    <property type="entry name" value="Porin_2"/>
    <property type="match status" value="1"/>
</dbReference>
<evidence type="ECO:0000256" key="4">
    <source>
        <dbReference type="ARBA" id="ARBA00022448"/>
    </source>
</evidence>
<evidence type="ECO:0000256" key="12">
    <source>
        <dbReference type="RuleBase" id="RU364005"/>
    </source>
</evidence>
<gene>
    <name evidence="13" type="ORF">C3731_21585</name>
</gene>
<evidence type="ECO:0000256" key="5">
    <source>
        <dbReference type="ARBA" id="ARBA00022452"/>
    </source>
</evidence>
<dbReference type="RefSeq" id="WP_208623513.1">
    <property type="nucleotide sequence ID" value="NZ_PTRC01000117.1"/>
</dbReference>
<evidence type="ECO:0000256" key="10">
    <source>
        <dbReference type="ARBA" id="ARBA00023136"/>
    </source>
</evidence>
<dbReference type="InterPro" id="IPR003684">
    <property type="entry name" value="Porin_alphabac"/>
</dbReference>
<dbReference type="GO" id="GO:0046930">
    <property type="term" value="C:pore complex"/>
    <property type="evidence" value="ECO:0007669"/>
    <property type="project" value="UniProtKB-KW"/>
</dbReference>
<reference evidence="13 14" key="1">
    <citation type="submission" date="2018-02" db="EMBL/GenBank/DDBJ databases">
        <title>Draft genome sequence of Ochrobactrum oryzae found in Brazil.</title>
        <authorList>
            <person name="Cerdeira L."/>
            <person name="Andrade F."/>
            <person name="Zacariotto T."/>
            <person name="Barbosa B."/>
            <person name="Santos S."/>
            <person name="Cassetari V."/>
            <person name="Lincopan N."/>
        </authorList>
    </citation>
    <scope>NUCLEOTIDE SEQUENCE [LARGE SCALE GENOMIC DNA]</scope>
    <source>
        <strain evidence="13 14">OA447</strain>
    </source>
</reference>
<keyword evidence="11 12" id="KW-0998">Cell outer membrane</keyword>
<dbReference type="GO" id="GO:0009279">
    <property type="term" value="C:cell outer membrane"/>
    <property type="evidence" value="ECO:0007669"/>
    <property type="project" value="UniProtKB-SubCell"/>
</dbReference>
<evidence type="ECO:0000256" key="11">
    <source>
        <dbReference type="ARBA" id="ARBA00023237"/>
    </source>
</evidence>
<evidence type="ECO:0000256" key="2">
    <source>
        <dbReference type="ARBA" id="ARBA00004571"/>
    </source>
</evidence>
<accession>A0A2S7IU38</accession>
<keyword evidence="7" id="KW-0732">Signal</keyword>
<dbReference type="GO" id="GO:0015288">
    <property type="term" value="F:porin activity"/>
    <property type="evidence" value="ECO:0007669"/>
    <property type="project" value="UniProtKB-KW"/>
</dbReference>
<name>A0A2S7IU38_9HYPH</name>
<comment type="similarity">
    <text evidence="3 12">Belongs to the alphaproteobacteria porin family.</text>
</comment>
<comment type="domain">
    <text evidence="12">Consists of 16-stranded beta-barrel sheets, with large surface-exposed loops, that form a transmembrane pore at the center of each barrel. The pore is partially ocluded by a peptide loop that folds into the pore lumen.</text>
</comment>
<dbReference type="EMBL" id="PTRC01000117">
    <property type="protein sequence ID" value="PQA71525.1"/>
    <property type="molecule type" value="Genomic_DNA"/>
</dbReference>
<dbReference type="AlphaFoldDB" id="A0A2S7IU38"/>
<dbReference type="Proteomes" id="UP000238493">
    <property type="component" value="Unassembled WGS sequence"/>
</dbReference>
<evidence type="ECO:0000256" key="3">
    <source>
        <dbReference type="ARBA" id="ARBA00009521"/>
    </source>
</evidence>
<comment type="subcellular location">
    <subcellularLocation>
        <location evidence="2 12">Cell outer membrane</location>
        <topology evidence="2 12">Multi-pass membrane protein</topology>
    </subcellularLocation>
</comment>
<keyword evidence="9 12" id="KW-0626">Porin</keyword>
<dbReference type="GO" id="GO:0006811">
    <property type="term" value="P:monoatomic ion transport"/>
    <property type="evidence" value="ECO:0007669"/>
    <property type="project" value="UniProtKB-KW"/>
</dbReference>
<keyword evidence="14" id="KW-1185">Reference proteome</keyword>
<evidence type="ECO:0000313" key="14">
    <source>
        <dbReference type="Proteomes" id="UP000238493"/>
    </source>
</evidence>
<evidence type="ECO:0000256" key="1">
    <source>
        <dbReference type="ARBA" id="ARBA00003101"/>
    </source>
</evidence>
<feature type="non-terminal residue" evidence="13">
    <location>
        <position position="70"/>
    </location>
</feature>
<evidence type="ECO:0000256" key="6">
    <source>
        <dbReference type="ARBA" id="ARBA00022692"/>
    </source>
</evidence>